<evidence type="ECO:0000313" key="1">
    <source>
        <dbReference type="EMBL" id="KAJ8109305.1"/>
    </source>
</evidence>
<dbReference type="EMBL" id="JAPHNI010000628">
    <property type="protein sequence ID" value="KAJ8109305.1"/>
    <property type="molecule type" value="Genomic_DNA"/>
</dbReference>
<protein>
    <submittedName>
        <fullName evidence="1">Uncharacterized protein</fullName>
    </submittedName>
</protein>
<organism evidence="1 2">
    <name type="scientific">Boeremia exigua</name>
    <dbReference type="NCBI Taxonomy" id="749465"/>
    <lineage>
        <taxon>Eukaryota</taxon>
        <taxon>Fungi</taxon>
        <taxon>Dikarya</taxon>
        <taxon>Ascomycota</taxon>
        <taxon>Pezizomycotina</taxon>
        <taxon>Dothideomycetes</taxon>
        <taxon>Pleosporomycetidae</taxon>
        <taxon>Pleosporales</taxon>
        <taxon>Pleosporineae</taxon>
        <taxon>Didymellaceae</taxon>
        <taxon>Boeremia</taxon>
    </lineage>
</organism>
<name>A0ACC2I2A3_9PLEO</name>
<gene>
    <name evidence="1" type="ORF">OPT61_g7553</name>
</gene>
<evidence type="ECO:0000313" key="2">
    <source>
        <dbReference type="Proteomes" id="UP001153331"/>
    </source>
</evidence>
<sequence>MGITEDVNIIAQFIAGEDISDLQLMEPVDCIVLCVSSVLYSCETVFQIIQDRPDITKTLVLCGGIGHSTEPIYAAVAKHPRFNEIAAEVRGLPEAQVLHAIFKRFYASQLPDYLAPQILLEDCSVTCATNAVETRKLLENHGLDGLDSVVIIQDPTMVRRTLECFKKVYEDAPNPPRFKGCPIFVPLVKSDADGQLVFEAPNIAQEQMWPMDRYLELVMGEIPRMRDDRNGYGPQGKSLIPHVNIPAKVEQAYNQLCYAIPNRRYKLI</sequence>
<keyword evidence="2" id="KW-1185">Reference proteome</keyword>
<accession>A0ACC2I2A3</accession>
<comment type="caution">
    <text evidence="1">The sequence shown here is derived from an EMBL/GenBank/DDBJ whole genome shotgun (WGS) entry which is preliminary data.</text>
</comment>
<proteinExistence type="predicted"/>
<dbReference type="Proteomes" id="UP001153331">
    <property type="component" value="Unassembled WGS sequence"/>
</dbReference>
<reference evidence="1" key="1">
    <citation type="submission" date="2022-11" db="EMBL/GenBank/DDBJ databases">
        <title>Genome Sequence of Boeremia exigua.</title>
        <authorList>
            <person name="Buettner E."/>
        </authorList>
    </citation>
    <scope>NUCLEOTIDE SEQUENCE</scope>
    <source>
        <strain evidence="1">CU02</strain>
    </source>
</reference>